<dbReference type="Proteomes" id="UP001055093">
    <property type="component" value="Unassembled WGS sequence"/>
</dbReference>
<keyword evidence="2" id="KW-1185">Reference proteome</keyword>
<reference evidence="1" key="1">
    <citation type="journal article" date="2021" name="Front. Microbiol.">
        <title>Comprehensive Comparative Genomics and Phenotyping of Methylobacterium Species.</title>
        <authorList>
            <person name="Alessa O."/>
            <person name="Ogura Y."/>
            <person name="Fujitani Y."/>
            <person name="Takami H."/>
            <person name="Hayashi T."/>
            <person name="Sahin N."/>
            <person name="Tani A."/>
        </authorList>
    </citation>
    <scope>NUCLEOTIDE SEQUENCE</scope>
    <source>
        <strain evidence="1">DSM 14458</strain>
    </source>
</reference>
<name>A0ABQ4UWC2_9HYPH</name>
<dbReference type="EMBL" id="BPRE01000007">
    <property type="protein sequence ID" value="GJE76075.1"/>
    <property type="molecule type" value="Genomic_DNA"/>
</dbReference>
<sequence>MPGGTGWRDGPFVTKYLSMALRGDGPQGFPKEAFGVPAQTKPGSLKTALAKAVHAAIERLSSLTPQPVLQPIPVRVKTGRRR</sequence>
<accession>A0ABQ4UWC2</accession>
<comment type="caution">
    <text evidence="1">The sequence shown here is derived from an EMBL/GenBank/DDBJ whole genome shotgun (WGS) entry which is preliminary data.</text>
</comment>
<organism evidence="1 2">
    <name type="scientific">Methylorubrum suomiense</name>
    <dbReference type="NCBI Taxonomy" id="144191"/>
    <lineage>
        <taxon>Bacteria</taxon>
        <taxon>Pseudomonadati</taxon>
        <taxon>Pseudomonadota</taxon>
        <taxon>Alphaproteobacteria</taxon>
        <taxon>Hyphomicrobiales</taxon>
        <taxon>Methylobacteriaceae</taxon>
        <taxon>Methylorubrum</taxon>
    </lineage>
</organism>
<reference evidence="1" key="2">
    <citation type="submission" date="2021-08" db="EMBL/GenBank/DDBJ databases">
        <authorList>
            <person name="Tani A."/>
            <person name="Ola A."/>
            <person name="Ogura Y."/>
            <person name="Katsura K."/>
            <person name="Hayashi T."/>
        </authorList>
    </citation>
    <scope>NUCLEOTIDE SEQUENCE</scope>
    <source>
        <strain evidence="1">DSM 14458</strain>
    </source>
</reference>
<protein>
    <submittedName>
        <fullName evidence="1">Uncharacterized protein</fullName>
    </submittedName>
</protein>
<evidence type="ECO:0000313" key="1">
    <source>
        <dbReference type="EMBL" id="GJE76075.1"/>
    </source>
</evidence>
<proteinExistence type="predicted"/>
<gene>
    <name evidence="1" type="ORF">BGCPKDLD_2667</name>
</gene>
<evidence type="ECO:0000313" key="2">
    <source>
        <dbReference type="Proteomes" id="UP001055093"/>
    </source>
</evidence>